<protein>
    <submittedName>
        <fullName evidence="2">Uncharacterized protein</fullName>
    </submittedName>
</protein>
<accession>A0AAD6C622</accession>
<dbReference type="AlphaFoldDB" id="A0AAD6C622"/>
<organism evidence="2 3">
    <name type="scientific">Penicillium daleae</name>
    <dbReference type="NCBI Taxonomy" id="63821"/>
    <lineage>
        <taxon>Eukaryota</taxon>
        <taxon>Fungi</taxon>
        <taxon>Dikarya</taxon>
        <taxon>Ascomycota</taxon>
        <taxon>Pezizomycotina</taxon>
        <taxon>Eurotiomycetes</taxon>
        <taxon>Eurotiomycetidae</taxon>
        <taxon>Eurotiales</taxon>
        <taxon>Aspergillaceae</taxon>
        <taxon>Penicillium</taxon>
    </lineage>
</organism>
<feature type="transmembrane region" description="Helical" evidence="1">
    <location>
        <begin position="272"/>
        <end position="291"/>
    </location>
</feature>
<gene>
    <name evidence="2" type="ORF">N7458_006838</name>
</gene>
<dbReference type="EMBL" id="JAPVEA010000006">
    <property type="protein sequence ID" value="KAJ5450389.1"/>
    <property type="molecule type" value="Genomic_DNA"/>
</dbReference>
<sequence length="293" mass="30637">MPSSSILSEFTFTNLGPLTTTWTAPASCATVTDDVKIGYSSYIGQAIWDLSCQVKENSCVPTGTSEDPALVTGLSPTNFYQGAYFSPGLYCPSGWTTAGVASRNGTQTVTSSGDPFSVTSAVPTSFDVPLMNNPANILMQLLEPNETAIVCCPSSMTAGPFIGCYSTLPDYKISTACIDYVPSGDLQAVNQTFWYYGQTVVGKLYSLTGSVSLTDTQVVTFSPSQTSTLVAYSVLPFAAFIHKPADYPATATAAATSNAAVRMSSTKGSWDVMGILVVSILGMALGAAIVLPV</sequence>
<name>A0AAD6C622_9EURO</name>
<keyword evidence="3" id="KW-1185">Reference proteome</keyword>
<evidence type="ECO:0000256" key="1">
    <source>
        <dbReference type="SAM" id="Phobius"/>
    </source>
</evidence>
<dbReference type="RefSeq" id="XP_056765924.1">
    <property type="nucleotide sequence ID" value="XM_056910220.1"/>
</dbReference>
<evidence type="ECO:0000313" key="3">
    <source>
        <dbReference type="Proteomes" id="UP001213681"/>
    </source>
</evidence>
<keyword evidence="1" id="KW-0812">Transmembrane</keyword>
<reference evidence="2" key="2">
    <citation type="journal article" date="2023" name="IMA Fungus">
        <title>Comparative genomic study of the Penicillium genus elucidates a diverse pangenome and 15 lateral gene transfer events.</title>
        <authorList>
            <person name="Petersen C."/>
            <person name="Sorensen T."/>
            <person name="Nielsen M.R."/>
            <person name="Sondergaard T.E."/>
            <person name="Sorensen J.L."/>
            <person name="Fitzpatrick D.A."/>
            <person name="Frisvad J.C."/>
            <person name="Nielsen K.L."/>
        </authorList>
    </citation>
    <scope>NUCLEOTIDE SEQUENCE</scope>
    <source>
        <strain evidence="2">IBT 16125</strain>
    </source>
</reference>
<evidence type="ECO:0000313" key="2">
    <source>
        <dbReference type="EMBL" id="KAJ5450389.1"/>
    </source>
</evidence>
<proteinExistence type="predicted"/>
<keyword evidence="1" id="KW-1133">Transmembrane helix</keyword>
<reference evidence="2" key="1">
    <citation type="submission" date="2022-12" db="EMBL/GenBank/DDBJ databases">
        <authorList>
            <person name="Petersen C."/>
        </authorList>
    </citation>
    <scope>NUCLEOTIDE SEQUENCE</scope>
    <source>
        <strain evidence="2">IBT 16125</strain>
    </source>
</reference>
<dbReference type="Proteomes" id="UP001213681">
    <property type="component" value="Unassembled WGS sequence"/>
</dbReference>
<comment type="caution">
    <text evidence="2">The sequence shown here is derived from an EMBL/GenBank/DDBJ whole genome shotgun (WGS) entry which is preliminary data.</text>
</comment>
<dbReference type="GeneID" id="81600463"/>
<keyword evidence="1" id="KW-0472">Membrane</keyword>